<feature type="domain" description="PKD-like" evidence="2">
    <location>
        <begin position="536"/>
        <end position="618"/>
    </location>
</feature>
<name>A0A562K8J7_9FLAO</name>
<feature type="signal peptide" evidence="1">
    <location>
        <begin position="1"/>
        <end position="25"/>
    </location>
</feature>
<evidence type="ECO:0000313" key="3">
    <source>
        <dbReference type="EMBL" id="TWH91759.1"/>
    </source>
</evidence>
<dbReference type="InterPro" id="IPR045828">
    <property type="entry name" value="PKD_Bacteroidetes"/>
</dbReference>
<dbReference type="AlphaFoldDB" id="A0A562K8J7"/>
<proteinExistence type="predicted"/>
<comment type="caution">
    <text evidence="3">The sequence shown here is derived from an EMBL/GenBank/DDBJ whole genome shotgun (WGS) entry which is preliminary data.</text>
</comment>
<accession>A0A562K8J7</accession>
<evidence type="ECO:0000259" key="2">
    <source>
        <dbReference type="Pfam" id="PF19406"/>
    </source>
</evidence>
<gene>
    <name evidence="3" type="ORF">IP97_02566</name>
</gene>
<dbReference type="EMBL" id="VLKM01000023">
    <property type="protein sequence ID" value="TWH91759.1"/>
    <property type="molecule type" value="Genomic_DNA"/>
</dbReference>
<feature type="chain" id="PRO_5022114908" description="PKD-like domain-containing protein" evidence="1">
    <location>
        <begin position="26"/>
        <end position="644"/>
    </location>
</feature>
<dbReference type="Proteomes" id="UP000315312">
    <property type="component" value="Unassembled WGS sequence"/>
</dbReference>
<evidence type="ECO:0000256" key="1">
    <source>
        <dbReference type="SAM" id="SignalP"/>
    </source>
</evidence>
<dbReference type="Pfam" id="PF19406">
    <property type="entry name" value="PKD_5"/>
    <property type="match status" value="1"/>
</dbReference>
<sequence length="644" mass="66084">MKNRIILKKILVTFLMVLFSVIVNAQETCATATTVSDLTGGTCATSTVGTVNDVGSAGCEEGLLDTWFTFVAQGNTATIDVTASAAGFRPEFAVVSSSNNTCTGTFSVINCFDLGGNYTVINGTVNGLTIGTRYWIVVSSNGDVTTGNLSVCVNNPLPVAGCVDNDACVDRAVLALNPVGGAAACVSDCNVGANIGPDFAGNNCYDLPNPTVWYQITTGPTTASLNISVNSATMGTPEFTLFTNNCATFSIVNCVEGTGSTATGNNIPVAANTTYIIAVSNVSGAQGNFSLCVTQNGDNSACNTTNALTVVSTSMGSPLAGPYQAGEQVTYQYTVTNWQQVNCNYIGAFVPTFGNCWDPSSFNAQGMPVNIGTPLNVNGVIQPCPPGPPCAYNACSGTAAGTWNWFPAGSATYNVAGYYPAGTAMPAGWYFLNSYNPATGSCTGDPTDPDNSYGDGNFPACGTNTFDYTLRFTLTAGSLANCGAGTTDCSVSIKTFADGEFGFWNNLGCTADLPDTAPASFLCCTPPIMTSLGSSTICSNANLNFPLTTDIPSTFSWVAANNANVSGESTTIQTGATITDVLANLTGVPQVVTYTVTPTSTADGCIGLPQTVNITVTPLNTIASGTSQTVCINSAITNITLATT</sequence>
<dbReference type="RefSeq" id="WP_144728197.1">
    <property type="nucleotide sequence ID" value="NZ_VLKM01000023.1"/>
</dbReference>
<organism evidence="3 4">
    <name type="scientific">Flavobacterium cheniae</name>
    <dbReference type="NCBI Taxonomy" id="295428"/>
    <lineage>
        <taxon>Bacteria</taxon>
        <taxon>Pseudomonadati</taxon>
        <taxon>Bacteroidota</taxon>
        <taxon>Flavobacteriia</taxon>
        <taxon>Flavobacteriales</taxon>
        <taxon>Flavobacteriaceae</taxon>
        <taxon>Flavobacterium</taxon>
    </lineage>
</organism>
<keyword evidence="4" id="KW-1185">Reference proteome</keyword>
<feature type="non-terminal residue" evidence="3">
    <location>
        <position position="644"/>
    </location>
</feature>
<reference evidence="3 4" key="1">
    <citation type="journal article" date="2015" name="Stand. Genomic Sci.">
        <title>Genomic Encyclopedia of Bacterial and Archaeal Type Strains, Phase III: the genomes of soil and plant-associated and newly described type strains.</title>
        <authorList>
            <person name="Whitman W.B."/>
            <person name="Woyke T."/>
            <person name="Klenk H.P."/>
            <person name="Zhou Y."/>
            <person name="Lilburn T.G."/>
            <person name="Beck B.J."/>
            <person name="De Vos P."/>
            <person name="Vandamme P."/>
            <person name="Eisen J.A."/>
            <person name="Garrity G."/>
            <person name="Hugenholtz P."/>
            <person name="Kyrpides N.C."/>
        </authorList>
    </citation>
    <scope>NUCLEOTIDE SEQUENCE [LARGE SCALE GENOMIC DNA]</scope>
    <source>
        <strain evidence="3 4">CGMCC 1.6844</strain>
    </source>
</reference>
<evidence type="ECO:0000313" key="4">
    <source>
        <dbReference type="Proteomes" id="UP000315312"/>
    </source>
</evidence>
<protein>
    <recommendedName>
        <fullName evidence="2">PKD-like domain-containing protein</fullName>
    </recommendedName>
</protein>
<keyword evidence="1" id="KW-0732">Signal</keyword>